<reference evidence="1 2" key="1">
    <citation type="journal article" date="2021" name="Elife">
        <title>Chloroplast acquisition without the gene transfer in kleptoplastic sea slugs, Plakobranchus ocellatus.</title>
        <authorList>
            <person name="Maeda T."/>
            <person name="Takahashi S."/>
            <person name="Yoshida T."/>
            <person name="Shimamura S."/>
            <person name="Takaki Y."/>
            <person name="Nagai Y."/>
            <person name="Toyoda A."/>
            <person name="Suzuki Y."/>
            <person name="Arimoto A."/>
            <person name="Ishii H."/>
            <person name="Satoh N."/>
            <person name="Nishiyama T."/>
            <person name="Hasebe M."/>
            <person name="Maruyama T."/>
            <person name="Minagawa J."/>
            <person name="Obokata J."/>
            <person name="Shigenobu S."/>
        </authorList>
    </citation>
    <scope>NUCLEOTIDE SEQUENCE [LARGE SCALE GENOMIC DNA]</scope>
</reference>
<keyword evidence="2" id="KW-1185">Reference proteome</keyword>
<dbReference type="Proteomes" id="UP000762676">
    <property type="component" value="Unassembled WGS sequence"/>
</dbReference>
<dbReference type="AlphaFoldDB" id="A0AAV4J3C0"/>
<sequence length="105" mass="12108">MPDGIKQDYEKQKIWTFLSDIVYCFSYNNAVTIWMRSDVILTKIKYVTSNGVAFSNKYGHEDVRAKIPNRQQCTLSGPADRCNWLEKCGANKYCSLVDPDQLECK</sequence>
<name>A0AAV4J3C0_9GAST</name>
<evidence type="ECO:0000313" key="1">
    <source>
        <dbReference type="EMBL" id="GFS16385.1"/>
    </source>
</evidence>
<proteinExistence type="predicted"/>
<comment type="caution">
    <text evidence="1">The sequence shown here is derived from an EMBL/GenBank/DDBJ whole genome shotgun (WGS) entry which is preliminary data.</text>
</comment>
<evidence type="ECO:0000313" key="2">
    <source>
        <dbReference type="Proteomes" id="UP000762676"/>
    </source>
</evidence>
<dbReference type="EMBL" id="BMAT01002893">
    <property type="protein sequence ID" value="GFS16385.1"/>
    <property type="molecule type" value="Genomic_DNA"/>
</dbReference>
<protein>
    <submittedName>
        <fullName evidence="1">Uncharacterized protein</fullName>
    </submittedName>
</protein>
<gene>
    <name evidence="1" type="ORF">ElyMa_001471700</name>
</gene>
<accession>A0AAV4J3C0</accession>
<organism evidence="1 2">
    <name type="scientific">Elysia marginata</name>
    <dbReference type="NCBI Taxonomy" id="1093978"/>
    <lineage>
        <taxon>Eukaryota</taxon>
        <taxon>Metazoa</taxon>
        <taxon>Spiralia</taxon>
        <taxon>Lophotrochozoa</taxon>
        <taxon>Mollusca</taxon>
        <taxon>Gastropoda</taxon>
        <taxon>Heterobranchia</taxon>
        <taxon>Euthyneura</taxon>
        <taxon>Panpulmonata</taxon>
        <taxon>Sacoglossa</taxon>
        <taxon>Placobranchoidea</taxon>
        <taxon>Plakobranchidae</taxon>
        <taxon>Elysia</taxon>
    </lineage>
</organism>